<dbReference type="PROSITE" id="PS50928">
    <property type="entry name" value="ABC_TM1"/>
    <property type="match status" value="1"/>
</dbReference>
<organism evidence="9">
    <name type="scientific">Caldilineaceae bacterium SB0662_bin_9</name>
    <dbReference type="NCBI Taxonomy" id="2605258"/>
    <lineage>
        <taxon>Bacteria</taxon>
        <taxon>Bacillati</taxon>
        <taxon>Chloroflexota</taxon>
        <taxon>Caldilineae</taxon>
        <taxon>Caldilineales</taxon>
        <taxon>Caldilineaceae</taxon>
    </lineage>
</organism>
<gene>
    <name evidence="9" type="ORF">F4Y08_00580</name>
</gene>
<keyword evidence="5 7" id="KW-1133">Transmembrane helix</keyword>
<keyword evidence="6 7" id="KW-0472">Membrane</keyword>
<feature type="transmembrane region" description="Helical" evidence="7">
    <location>
        <begin position="101"/>
        <end position="125"/>
    </location>
</feature>
<dbReference type="AlphaFoldDB" id="A0A6B1DPV2"/>
<sequence length="328" mass="36484">MIAYSLQRFLYMILLLLLLSVTTFVIIQLPPGDYLTMYITRLEASGEKVDQSEIESLKRQYGLDRPMYVQFLRWFGGIFQGRFGTSLQWNRPVIEIIGDRMALTLVVNLASLVLVYVLSIAVGVYSATRQYSIGDYAATAVGFVGLATPPFLLALLVMVFFHTQFDMSVGGLFSKEYAHEPWSWGRVVDMIKHLPVPVIVIAIGSTAGLIRVMRGVLLDELGKQYVITARTKGLTRRRVLFKYPVRVAINPMVSTIGWVLPGLVSGGAIVAIVLSLPTVGPLLYRALLSEDMYLAGTLVMFLGILTIVGTFISDLLLMVVDPRIRLDR</sequence>
<evidence type="ECO:0000256" key="6">
    <source>
        <dbReference type="ARBA" id="ARBA00023136"/>
    </source>
</evidence>
<protein>
    <submittedName>
        <fullName evidence="9">ABC transporter permease</fullName>
    </submittedName>
</protein>
<comment type="subcellular location">
    <subcellularLocation>
        <location evidence="1 7">Cell membrane</location>
        <topology evidence="1 7">Multi-pass membrane protein</topology>
    </subcellularLocation>
</comment>
<accession>A0A6B1DPV2</accession>
<evidence type="ECO:0000256" key="7">
    <source>
        <dbReference type="RuleBase" id="RU363032"/>
    </source>
</evidence>
<name>A0A6B1DPV2_9CHLR</name>
<evidence type="ECO:0000256" key="1">
    <source>
        <dbReference type="ARBA" id="ARBA00004651"/>
    </source>
</evidence>
<dbReference type="GO" id="GO:0005886">
    <property type="term" value="C:plasma membrane"/>
    <property type="evidence" value="ECO:0007669"/>
    <property type="project" value="UniProtKB-SubCell"/>
</dbReference>
<feature type="transmembrane region" description="Helical" evidence="7">
    <location>
        <begin position="137"/>
        <end position="161"/>
    </location>
</feature>
<feature type="domain" description="ABC transmembrane type-1" evidence="8">
    <location>
        <begin position="101"/>
        <end position="317"/>
    </location>
</feature>
<comment type="similarity">
    <text evidence="7">Belongs to the binding-protein-dependent transport system permease family.</text>
</comment>
<evidence type="ECO:0000313" key="9">
    <source>
        <dbReference type="EMBL" id="MYD88825.1"/>
    </source>
</evidence>
<dbReference type="Pfam" id="PF19300">
    <property type="entry name" value="BPD_transp_1_N"/>
    <property type="match status" value="1"/>
</dbReference>
<feature type="transmembrane region" description="Helical" evidence="7">
    <location>
        <begin position="247"/>
        <end position="273"/>
    </location>
</feature>
<proteinExistence type="inferred from homology"/>
<feature type="transmembrane region" description="Helical" evidence="7">
    <location>
        <begin position="293"/>
        <end position="320"/>
    </location>
</feature>
<dbReference type="CDD" id="cd06261">
    <property type="entry name" value="TM_PBP2"/>
    <property type="match status" value="1"/>
</dbReference>
<comment type="caution">
    <text evidence="9">The sequence shown here is derived from an EMBL/GenBank/DDBJ whole genome shotgun (WGS) entry which is preliminary data.</text>
</comment>
<feature type="transmembrane region" description="Helical" evidence="7">
    <location>
        <begin position="194"/>
        <end position="213"/>
    </location>
</feature>
<feature type="transmembrane region" description="Helical" evidence="7">
    <location>
        <begin position="9"/>
        <end position="29"/>
    </location>
</feature>
<evidence type="ECO:0000256" key="3">
    <source>
        <dbReference type="ARBA" id="ARBA00022475"/>
    </source>
</evidence>
<dbReference type="GO" id="GO:0055085">
    <property type="term" value="P:transmembrane transport"/>
    <property type="evidence" value="ECO:0007669"/>
    <property type="project" value="InterPro"/>
</dbReference>
<dbReference type="Pfam" id="PF00528">
    <property type="entry name" value="BPD_transp_1"/>
    <property type="match status" value="1"/>
</dbReference>
<evidence type="ECO:0000256" key="5">
    <source>
        <dbReference type="ARBA" id="ARBA00022989"/>
    </source>
</evidence>
<evidence type="ECO:0000256" key="2">
    <source>
        <dbReference type="ARBA" id="ARBA00022448"/>
    </source>
</evidence>
<keyword evidence="3" id="KW-1003">Cell membrane</keyword>
<dbReference type="PANTHER" id="PTHR30465:SF43">
    <property type="entry name" value="OLIGOPEPTIDE ABC TRANSPORTER, PERMEASE PROTEIN"/>
    <property type="match status" value="1"/>
</dbReference>
<keyword evidence="4 7" id="KW-0812">Transmembrane</keyword>
<dbReference type="SUPFAM" id="SSF161098">
    <property type="entry name" value="MetI-like"/>
    <property type="match status" value="1"/>
</dbReference>
<dbReference type="InterPro" id="IPR000515">
    <property type="entry name" value="MetI-like"/>
</dbReference>
<dbReference type="PANTHER" id="PTHR30465">
    <property type="entry name" value="INNER MEMBRANE ABC TRANSPORTER"/>
    <property type="match status" value="1"/>
</dbReference>
<dbReference type="InterPro" id="IPR035906">
    <property type="entry name" value="MetI-like_sf"/>
</dbReference>
<reference evidence="9" key="1">
    <citation type="submission" date="2019-09" db="EMBL/GenBank/DDBJ databases">
        <title>Characterisation of the sponge microbiome using genome-centric metagenomics.</title>
        <authorList>
            <person name="Engelberts J.P."/>
            <person name="Robbins S.J."/>
            <person name="De Goeij J.M."/>
            <person name="Aranda M."/>
            <person name="Bell S.C."/>
            <person name="Webster N.S."/>
        </authorList>
    </citation>
    <scope>NUCLEOTIDE SEQUENCE</scope>
    <source>
        <strain evidence="9">SB0662_bin_9</strain>
    </source>
</reference>
<dbReference type="Gene3D" id="1.10.3720.10">
    <property type="entry name" value="MetI-like"/>
    <property type="match status" value="1"/>
</dbReference>
<dbReference type="InterPro" id="IPR045621">
    <property type="entry name" value="BPD_transp_1_N"/>
</dbReference>
<keyword evidence="2 7" id="KW-0813">Transport</keyword>
<evidence type="ECO:0000256" key="4">
    <source>
        <dbReference type="ARBA" id="ARBA00022692"/>
    </source>
</evidence>
<evidence type="ECO:0000259" key="8">
    <source>
        <dbReference type="PROSITE" id="PS50928"/>
    </source>
</evidence>
<dbReference type="EMBL" id="VXPY01000007">
    <property type="protein sequence ID" value="MYD88825.1"/>
    <property type="molecule type" value="Genomic_DNA"/>
</dbReference>